<feature type="transmembrane region" description="Helical" evidence="9">
    <location>
        <begin position="12"/>
        <end position="32"/>
    </location>
</feature>
<evidence type="ECO:0000256" key="8">
    <source>
        <dbReference type="ARBA" id="ARBA00023136"/>
    </source>
</evidence>
<evidence type="ECO:0000313" key="13">
    <source>
        <dbReference type="EMBL" id="MFC3325161.1"/>
    </source>
</evidence>
<dbReference type="PANTHER" id="PTHR30386:SF26">
    <property type="entry name" value="TRANSPORT PROTEIN COMB"/>
    <property type="match status" value="1"/>
</dbReference>
<reference evidence="14" key="1">
    <citation type="journal article" date="2019" name="Int. J. Syst. Evol. Microbiol.">
        <title>The Global Catalogue of Microorganisms (GCM) 10K type strain sequencing project: providing services to taxonomists for standard genome sequencing and annotation.</title>
        <authorList>
            <consortium name="The Broad Institute Genomics Platform"/>
            <consortium name="The Broad Institute Genome Sequencing Center for Infectious Disease"/>
            <person name="Wu L."/>
            <person name="Ma J."/>
        </authorList>
    </citation>
    <scope>NUCLEOTIDE SEQUENCE [LARGE SCALE GENOMIC DNA]</scope>
    <source>
        <strain evidence="14">ICMP 19515</strain>
    </source>
</reference>
<keyword evidence="14" id="KW-1185">Reference proteome</keyword>
<dbReference type="Pfam" id="PF26002">
    <property type="entry name" value="Beta-barrel_AprE"/>
    <property type="match status" value="1"/>
</dbReference>
<comment type="similarity">
    <text evidence="2 9">Belongs to the membrane fusion protein (MFP) (TC 8.A.1) family.</text>
</comment>
<evidence type="ECO:0000256" key="4">
    <source>
        <dbReference type="ARBA" id="ARBA00022475"/>
    </source>
</evidence>
<evidence type="ECO:0000256" key="3">
    <source>
        <dbReference type="ARBA" id="ARBA00022448"/>
    </source>
</evidence>
<evidence type="ECO:0000256" key="6">
    <source>
        <dbReference type="ARBA" id="ARBA00022692"/>
    </source>
</evidence>
<feature type="domain" description="AprE-like long alpha-helical hairpin" evidence="11">
    <location>
        <begin position="89"/>
        <end position="274"/>
    </location>
</feature>
<dbReference type="InterPro" id="IPR010129">
    <property type="entry name" value="T1SS_HlyD"/>
</dbReference>
<comment type="subcellular location">
    <subcellularLocation>
        <location evidence="1 9">Cell inner membrane</location>
        <topology evidence="1 9">Single-pass membrane protein</topology>
    </subcellularLocation>
</comment>
<name>A0ABV7MVZ6_9HYPH</name>
<feature type="coiled-coil region" evidence="10">
    <location>
        <begin position="145"/>
        <end position="179"/>
    </location>
</feature>
<feature type="domain" description="AprE-like beta-barrel" evidence="12">
    <location>
        <begin position="316"/>
        <end position="406"/>
    </location>
</feature>
<evidence type="ECO:0000259" key="12">
    <source>
        <dbReference type="Pfam" id="PF26002"/>
    </source>
</evidence>
<dbReference type="Gene3D" id="2.40.30.170">
    <property type="match status" value="1"/>
</dbReference>
<gene>
    <name evidence="13" type="ORF">ACFOJ9_25840</name>
</gene>
<keyword evidence="3 9" id="KW-0813">Transport</keyword>
<organism evidence="13 14">
    <name type="scientific">Mesorhizobium cantuariense</name>
    <dbReference type="NCBI Taxonomy" id="1300275"/>
    <lineage>
        <taxon>Bacteria</taxon>
        <taxon>Pseudomonadati</taxon>
        <taxon>Pseudomonadota</taxon>
        <taxon>Alphaproteobacteria</taxon>
        <taxon>Hyphomicrobiales</taxon>
        <taxon>Phyllobacteriaceae</taxon>
        <taxon>Mesorhizobium</taxon>
    </lineage>
</organism>
<keyword evidence="5 9" id="KW-0997">Cell inner membrane</keyword>
<comment type="caution">
    <text evidence="13">The sequence shown here is derived from an EMBL/GenBank/DDBJ whole genome shotgun (WGS) entry which is preliminary data.</text>
</comment>
<dbReference type="PROSITE" id="PS00543">
    <property type="entry name" value="HLYD_FAMILY"/>
    <property type="match status" value="1"/>
</dbReference>
<keyword evidence="4 9" id="KW-1003">Cell membrane</keyword>
<evidence type="ECO:0000256" key="1">
    <source>
        <dbReference type="ARBA" id="ARBA00004377"/>
    </source>
</evidence>
<evidence type="ECO:0000256" key="7">
    <source>
        <dbReference type="ARBA" id="ARBA00022989"/>
    </source>
</evidence>
<keyword evidence="6 9" id="KW-0812">Transmembrane</keyword>
<evidence type="ECO:0000256" key="2">
    <source>
        <dbReference type="ARBA" id="ARBA00009477"/>
    </source>
</evidence>
<dbReference type="RefSeq" id="WP_378982575.1">
    <property type="nucleotide sequence ID" value="NZ_JBHRVD010000001.1"/>
</dbReference>
<dbReference type="NCBIfam" id="TIGR01843">
    <property type="entry name" value="type_I_hlyD"/>
    <property type="match status" value="1"/>
</dbReference>
<dbReference type="InterPro" id="IPR050739">
    <property type="entry name" value="MFP"/>
</dbReference>
<evidence type="ECO:0000313" key="14">
    <source>
        <dbReference type="Proteomes" id="UP001595648"/>
    </source>
</evidence>
<keyword evidence="7 9" id="KW-1133">Transmembrane helix</keyword>
<keyword evidence="8 9" id="KW-0472">Membrane</keyword>
<evidence type="ECO:0000256" key="10">
    <source>
        <dbReference type="SAM" id="Coils"/>
    </source>
</evidence>
<dbReference type="InterPro" id="IPR006144">
    <property type="entry name" value="Secretion_HlyD_CS"/>
</dbReference>
<dbReference type="PRINTS" id="PR01490">
    <property type="entry name" value="RTXTOXIND"/>
</dbReference>
<dbReference type="Pfam" id="PF25994">
    <property type="entry name" value="HH_AprE"/>
    <property type="match status" value="1"/>
</dbReference>
<accession>A0ABV7MVZ6</accession>
<dbReference type="EMBL" id="JBHRVD010000001">
    <property type="protein sequence ID" value="MFC3325161.1"/>
    <property type="molecule type" value="Genomic_DNA"/>
</dbReference>
<sequence>MLAREDRPPLFASASIFIIGALFVVFVAWASFAEVDEIARGDGKVIPASKTQIIQASEAGVVQEIAVTIGQIVKKNDLIIRLDNTLNTSSLGEQQAKARALEVRIARLKYEQSGNLSGPFPCPQDIQSVAPQICDNEQKLLIARRENFDNKLSVLKSRLDQRENELAEAIANSDRLTKNLAVSDQEAKLVDAMVKKGLMARTEQLRVEREQTELNGQLNLAGETIKKIKSSITEAQLQVEELGLQLQQEALDDVTQALADLSVVDETIRGATDKVARTDIRSPVDGIVNTLELNTVGAFVQPGAVVAGIVPTSETLLVEARVSPRDVAFIRPDQEALIKVTAYDFSIFGGIEGKVSNITADSLVDQKTGEPYYQVRVSTDKSTLQRDGKAYSIIPGMICSVDIKTGRKTILHYLLKPINKAREEAMSER</sequence>
<evidence type="ECO:0000259" key="11">
    <source>
        <dbReference type="Pfam" id="PF25994"/>
    </source>
</evidence>
<proteinExistence type="inferred from homology"/>
<evidence type="ECO:0000256" key="9">
    <source>
        <dbReference type="RuleBase" id="RU365093"/>
    </source>
</evidence>
<evidence type="ECO:0000256" key="5">
    <source>
        <dbReference type="ARBA" id="ARBA00022519"/>
    </source>
</evidence>
<dbReference type="InterPro" id="IPR058982">
    <property type="entry name" value="Beta-barrel_AprE"/>
</dbReference>
<keyword evidence="10" id="KW-0175">Coiled coil</keyword>
<dbReference type="InterPro" id="IPR058781">
    <property type="entry name" value="HH_AprE-like"/>
</dbReference>
<dbReference type="Gene3D" id="2.40.50.100">
    <property type="match status" value="1"/>
</dbReference>
<protein>
    <recommendedName>
        <fullName evidence="9">Membrane fusion protein (MFP) family protein</fullName>
    </recommendedName>
</protein>
<dbReference type="PANTHER" id="PTHR30386">
    <property type="entry name" value="MEMBRANE FUSION SUBUNIT OF EMRAB-TOLC MULTIDRUG EFFLUX PUMP"/>
    <property type="match status" value="1"/>
</dbReference>
<dbReference type="Proteomes" id="UP001595648">
    <property type="component" value="Unassembled WGS sequence"/>
</dbReference>